<feature type="region of interest" description="Disordered" evidence="1">
    <location>
        <begin position="288"/>
        <end position="330"/>
    </location>
</feature>
<dbReference type="Proteomes" id="UP000324233">
    <property type="component" value="Chromosome"/>
</dbReference>
<sequence length="363" mass="40193">MPILEQGYQHWRGELHGHAWRWAAITRQGLRAQAGNRWLRWILFGAFVPAIVLVGFLVVWGLFEQKSSVLAPFLFLFQGLPEELRAGPRGFRVTFWTLAFNTFLSVELYFSMLLVLLAGPELISQDLRFNAIPLYFSRPVRRTDYFLGKFGVVATFLSGVIFVPVVLAYVLGVAFSLDPLVIRDTWRIFLGALAYGAIVVLSAGTLILAVSSLSRNSRYVGAMWVGIWIVSATAAGQLEQVVRRPWCPLVSYSGNLDRIREGLLDTPAAYERLKTLFRAGQDQLRQSARPSLFGRGRRKGPDGMAPPVPRPPEPPGARGPGGTAPDGEKAELPWPWSLAVLAGLGVLSAGILSVRIRSLDRLR</sequence>
<reference evidence="3 4" key="1">
    <citation type="submission" date="2019-08" db="EMBL/GenBank/DDBJ databases">
        <title>Deep-cultivation of Planctomycetes and their phenomic and genomic characterization uncovers novel biology.</title>
        <authorList>
            <person name="Wiegand S."/>
            <person name="Jogler M."/>
            <person name="Boedeker C."/>
            <person name="Pinto D."/>
            <person name="Vollmers J."/>
            <person name="Rivas-Marin E."/>
            <person name="Kohn T."/>
            <person name="Peeters S.H."/>
            <person name="Heuer A."/>
            <person name="Rast P."/>
            <person name="Oberbeckmann S."/>
            <person name="Bunk B."/>
            <person name="Jeske O."/>
            <person name="Meyerdierks A."/>
            <person name="Storesund J.E."/>
            <person name="Kallscheuer N."/>
            <person name="Luecker S."/>
            <person name="Lage O.M."/>
            <person name="Pohl T."/>
            <person name="Merkel B.J."/>
            <person name="Hornburger P."/>
            <person name="Mueller R.-W."/>
            <person name="Bruemmer F."/>
            <person name="Labrenz M."/>
            <person name="Spormann A.M."/>
            <person name="Op den Camp H."/>
            <person name="Overmann J."/>
            <person name="Amann R."/>
            <person name="Jetten M.S.M."/>
            <person name="Mascher T."/>
            <person name="Medema M.H."/>
            <person name="Devos D.P."/>
            <person name="Kaster A.-K."/>
            <person name="Ovreas L."/>
            <person name="Rohde M."/>
            <person name="Galperin M.Y."/>
            <person name="Jogler C."/>
        </authorList>
    </citation>
    <scope>NUCLEOTIDE SEQUENCE [LARGE SCALE GENOMIC DNA]</scope>
    <source>
        <strain evidence="3 4">OJF2</strain>
    </source>
</reference>
<feature type="transmembrane region" description="Helical" evidence="2">
    <location>
        <begin position="334"/>
        <end position="354"/>
    </location>
</feature>
<dbReference type="RefSeq" id="WP_148594802.1">
    <property type="nucleotide sequence ID" value="NZ_CP042997.1"/>
</dbReference>
<evidence type="ECO:0000313" key="3">
    <source>
        <dbReference type="EMBL" id="QEH34943.1"/>
    </source>
</evidence>
<feature type="compositionally biased region" description="Pro residues" evidence="1">
    <location>
        <begin position="304"/>
        <end position="317"/>
    </location>
</feature>
<dbReference type="AlphaFoldDB" id="A0A5B9W2U1"/>
<keyword evidence="2" id="KW-0472">Membrane</keyword>
<feature type="transmembrane region" description="Helical" evidence="2">
    <location>
        <begin position="188"/>
        <end position="210"/>
    </location>
</feature>
<keyword evidence="2" id="KW-0812">Transmembrane</keyword>
<feature type="transmembrane region" description="Helical" evidence="2">
    <location>
        <begin position="41"/>
        <end position="63"/>
    </location>
</feature>
<name>A0A5B9W2U1_9BACT</name>
<dbReference type="EMBL" id="CP042997">
    <property type="protein sequence ID" value="QEH34943.1"/>
    <property type="molecule type" value="Genomic_DNA"/>
</dbReference>
<feature type="transmembrane region" description="Helical" evidence="2">
    <location>
        <begin position="150"/>
        <end position="176"/>
    </location>
</feature>
<dbReference type="KEGG" id="agv:OJF2_34880"/>
<proteinExistence type="predicted"/>
<dbReference type="OrthoDB" id="209761at2"/>
<protein>
    <submittedName>
        <fullName evidence="3">ABC-2 family transporter protein</fullName>
    </submittedName>
</protein>
<gene>
    <name evidence="3" type="ORF">OJF2_34880</name>
</gene>
<organism evidence="3 4">
    <name type="scientific">Aquisphaera giovannonii</name>
    <dbReference type="NCBI Taxonomy" id="406548"/>
    <lineage>
        <taxon>Bacteria</taxon>
        <taxon>Pseudomonadati</taxon>
        <taxon>Planctomycetota</taxon>
        <taxon>Planctomycetia</taxon>
        <taxon>Isosphaerales</taxon>
        <taxon>Isosphaeraceae</taxon>
        <taxon>Aquisphaera</taxon>
    </lineage>
</organism>
<feature type="transmembrane region" description="Helical" evidence="2">
    <location>
        <begin position="219"/>
        <end position="238"/>
    </location>
</feature>
<accession>A0A5B9W2U1</accession>
<evidence type="ECO:0000313" key="4">
    <source>
        <dbReference type="Proteomes" id="UP000324233"/>
    </source>
</evidence>
<keyword evidence="2" id="KW-1133">Transmembrane helix</keyword>
<evidence type="ECO:0000256" key="1">
    <source>
        <dbReference type="SAM" id="MobiDB-lite"/>
    </source>
</evidence>
<evidence type="ECO:0000256" key="2">
    <source>
        <dbReference type="SAM" id="Phobius"/>
    </source>
</evidence>
<keyword evidence="4" id="KW-1185">Reference proteome</keyword>
<feature type="transmembrane region" description="Helical" evidence="2">
    <location>
        <begin position="93"/>
        <end position="118"/>
    </location>
</feature>